<dbReference type="InterPro" id="IPR035987">
    <property type="entry name" value="Ribosomal_uS8_sf"/>
</dbReference>
<dbReference type="GO" id="GO:1990904">
    <property type="term" value="C:ribonucleoprotein complex"/>
    <property type="evidence" value="ECO:0007669"/>
    <property type="project" value="UniProtKB-KW"/>
</dbReference>
<comment type="caution">
    <text evidence="6">The sequence shown here is derived from an EMBL/GenBank/DDBJ whole genome shotgun (WGS) entry which is preliminary data.</text>
</comment>
<dbReference type="Gene3D" id="3.30.1370.30">
    <property type="match status" value="1"/>
</dbReference>
<dbReference type="AlphaFoldDB" id="A0A955RJP7"/>
<evidence type="ECO:0000256" key="5">
    <source>
        <dbReference type="ARBA" id="ARBA00035525"/>
    </source>
</evidence>
<reference evidence="6" key="2">
    <citation type="journal article" date="2021" name="Microbiome">
        <title>Successional dynamics and alternative stable states in a saline activated sludge microbial community over 9 years.</title>
        <authorList>
            <person name="Wang Y."/>
            <person name="Ye J."/>
            <person name="Ju F."/>
            <person name="Liu L."/>
            <person name="Boyd J.A."/>
            <person name="Deng Y."/>
            <person name="Parks D.H."/>
            <person name="Jiang X."/>
            <person name="Yin X."/>
            <person name="Woodcroft B.J."/>
            <person name="Tyson G.W."/>
            <person name="Hugenholtz P."/>
            <person name="Polz M.F."/>
            <person name="Zhang T."/>
        </authorList>
    </citation>
    <scope>NUCLEOTIDE SEQUENCE</scope>
    <source>
        <strain evidence="6">HKST-UBA14</strain>
    </source>
</reference>
<keyword evidence="3" id="KW-0687">Ribonucleoprotein</keyword>
<dbReference type="GO" id="GO:0006412">
    <property type="term" value="P:translation"/>
    <property type="evidence" value="ECO:0007669"/>
    <property type="project" value="InterPro"/>
</dbReference>
<evidence type="ECO:0000256" key="3">
    <source>
        <dbReference type="ARBA" id="ARBA00023274"/>
    </source>
</evidence>
<gene>
    <name evidence="6" type="primary">rpsH</name>
    <name evidence="6" type="ORF">KC909_06650</name>
</gene>
<sequence length="69" mass="7828">MVNDPIADLLTRIRNANLRNHKAVVVPQTKMLESITAILKEEGYIEDFEIVDTEAAQNDIQITLKYDKG</sequence>
<evidence type="ECO:0000313" key="6">
    <source>
        <dbReference type="EMBL" id="MCA9384012.1"/>
    </source>
</evidence>
<comment type="similarity">
    <text evidence="1">Belongs to the universal ribosomal protein uS8 family.</text>
</comment>
<keyword evidence="2 6" id="KW-0689">Ribosomal protein</keyword>
<reference evidence="6" key="1">
    <citation type="submission" date="2020-04" db="EMBL/GenBank/DDBJ databases">
        <authorList>
            <person name="Zhang T."/>
        </authorList>
    </citation>
    <scope>NUCLEOTIDE SEQUENCE</scope>
    <source>
        <strain evidence="6">HKST-UBA14</strain>
    </source>
</reference>
<dbReference type="SUPFAM" id="SSF56047">
    <property type="entry name" value="Ribosomal protein S8"/>
    <property type="match status" value="1"/>
</dbReference>
<dbReference type="GO" id="GO:0005840">
    <property type="term" value="C:ribosome"/>
    <property type="evidence" value="ECO:0007669"/>
    <property type="project" value="UniProtKB-KW"/>
</dbReference>
<feature type="non-terminal residue" evidence="6">
    <location>
        <position position="69"/>
    </location>
</feature>
<organism evidence="6 7">
    <name type="scientific">Candidatus Dojkabacteria bacterium</name>
    <dbReference type="NCBI Taxonomy" id="2099670"/>
    <lineage>
        <taxon>Bacteria</taxon>
        <taxon>Candidatus Dojkabacteria</taxon>
    </lineage>
</organism>
<protein>
    <recommendedName>
        <fullName evidence="4">Small ribosomal subunit protein uS8</fullName>
    </recommendedName>
    <alternativeName>
        <fullName evidence="5">30S ribosomal protein S8</fullName>
    </alternativeName>
</protein>
<accession>A0A955RJP7</accession>
<dbReference type="Proteomes" id="UP000783287">
    <property type="component" value="Unassembled WGS sequence"/>
</dbReference>
<evidence type="ECO:0000256" key="1">
    <source>
        <dbReference type="ARBA" id="ARBA00006471"/>
    </source>
</evidence>
<dbReference type="GO" id="GO:0003735">
    <property type="term" value="F:structural constituent of ribosome"/>
    <property type="evidence" value="ECO:0007669"/>
    <property type="project" value="InterPro"/>
</dbReference>
<dbReference type="InterPro" id="IPR000630">
    <property type="entry name" value="Ribosomal_uS8"/>
</dbReference>
<evidence type="ECO:0000256" key="4">
    <source>
        <dbReference type="ARBA" id="ARBA00035258"/>
    </source>
</evidence>
<dbReference type="FunFam" id="3.30.1370.30:FF:000002">
    <property type="entry name" value="30S ribosomal protein S8"/>
    <property type="match status" value="1"/>
</dbReference>
<name>A0A955RJP7_9BACT</name>
<dbReference type="Pfam" id="PF00410">
    <property type="entry name" value="Ribosomal_S8"/>
    <property type="match status" value="1"/>
</dbReference>
<proteinExistence type="inferred from homology"/>
<dbReference type="EMBL" id="JAGQLK010000214">
    <property type="protein sequence ID" value="MCA9384012.1"/>
    <property type="molecule type" value="Genomic_DNA"/>
</dbReference>
<evidence type="ECO:0000256" key="2">
    <source>
        <dbReference type="ARBA" id="ARBA00022980"/>
    </source>
</evidence>
<evidence type="ECO:0000313" key="7">
    <source>
        <dbReference type="Proteomes" id="UP000783287"/>
    </source>
</evidence>